<dbReference type="AlphaFoldDB" id="A0A0B1ZLJ5"/>
<dbReference type="EMBL" id="JTDI01000003">
    <property type="protein sequence ID" value="KHK91980.1"/>
    <property type="molecule type" value="Genomic_DNA"/>
</dbReference>
<organism evidence="2 3">
    <name type="scientific">Novosphingobium malaysiense</name>
    <dbReference type="NCBI Taxonomy" id="1348853"/>
    <lineage>
        <taxon>Bacteria</taxon>
        <taxon>Pseudomonadati</taxon>
        <taxon>Pseudomonadota</taxon>
        <taxon>Alphaproteobacteria</taxon>
        <taxon>Sphingomonadales</taxon>
        <taxon>Sphingomonadaceae</taxon>
        <taxon>Novosphingobium</taxon>
    </lineage>
</organism>
<dbReference type="OrthoDB" id="9795572at2"/>
<name>A0A0B1ZLJ5_9SPHN</name>
<dbReference type="GO" id="GO:0035438">
    <property type="term" value="F:cyclic-di-GMP binding"/>
    <property type="evidence" value="ECO:0007669"/>
    <property type="project" value="InterPro"/>
</dbReference>
<evidence type="ECO:0000313" key="2">
    <source>
        <dbReference type="EMBL" id="KHK91980.1"/>
    </source>
</evidence>
<dbReference type="Proteomes" id="UP000031057">
    <property type="component" value="Unassembled WGS sequence"/>
</dbReference>
<reference evidence="2 3" key="1">
    <citation type="submission" date="2014-10" db="EMBL/GenBank/DDBJ databases">
        <title>Genome sequence of Novosphingobium malaysiense MUSC 273(T).</title>
        <authorList>
            <person name="Lee L.-H."/>
        </authorList>
    </citation>
    <scope>NUCLEOTIDE SEQUENCE [LARGE SCALE GENOMIC DNA]</scope>
    <source>
        <strain evidence="2 3">MUSC 273</strain>
    </source>
</reference>
<evidence type="ECO:0000313" key="3">
    <source>
        <dbReference type="Proteomes" id="UP000031057"/>
    </source>
</evidence>
<proteinExistence type="predicted"/>
<dbReference type="Pfam" id="PF07238">
    <property type="entry name" value="PilZ"/>
    <property type="match status" value="1"/>
</dbReference>
<accession>A0A0B1ZLJ5</accession>
<protein>
    <submittedName>
        <fullName evidence="2">Pilus assembly protein PilZ</fullName>
    </submittedName>
</protein>
<feature type="domain" description="PilZ" evidence="1">
    <location>
        <begin position="11"/>
        <end position="96"/>
    </location>
</feature>
<sequence length="102" mass="11549">MTPPAGNRPQRTERVGVVLLCEVRQGTRPWKMARLEDMSPGGFRIAWLPDARPELPLRIRIPRMQLLTAHIRWMRDNAVGCEFAVPLHQAVFEHIVAAAGTD</sequence>
<dbReference type="SUPFAM" id="SSF141371">
    <property type="entry name" value="PilZ domain-like"/>
    <property type="match status" value="1"/>
</dbReference>
<keyword evidence="3" id="KW-1185">Reference proteome</keyword>
<gene>
    <name evidence="2" type="ORF">LK12_11660</name>
</gene>
<evidence type="ECO:0000259" key="1">
    <source>
        <dbReference type="Pfam" id="PF07238"/>
    </source>
</evidence>
<comment type="caution">
    <text evidence="2">The sequence shown here is derived from an EMBL/GenBank/DDBJ whole genome shotgun (WGS) entry which is preliminary data.</text>
</comment>
<dbReference type="InterPro" id="IPR009875">
    <property type="entry name" value="PilZ_domain"/>
</dbReference>